<feature type="chain" id="PRO_5045908176" evidence="4">
    <location>
        <begin position="26"/>
        <end position="748"/>
    </location>
</feature>
<dbReference type="Gene3D" id="3.40.50.1110">
    <property type="entry name" value="SGNH hydrolase"/>
    <property type="match status" value="1"/>
</dbReference>
<keyword evidence="2" id="KW-0325">Glycoprotein</keyword>
<dbReference type="Pfam" id="PF00657">
    <property type="entry name" value="Lipase_GDSL"/>
    <property type="match status" value="1"/>
</dbReference>
<dbReference type="PANTHER" id="PTHR22835:SF532">
    <property type="entry name" value="SERINE-RICH ADHESIN FOR PLATELETS-LIKE ISOFORM X1"/>
    <property type="match status" value="1"/>
</dbReference>
<evidence type="ECO:0000256" key="2">
    <source>
        <dbReference type="ARBA" id="ARBA00023180"/>
    </source>
</evidence>
<dbReference type="Proteomes" id="UP001174677">
    <property type="component" value="Chromosome 7"/>
</dbReference>
<dbReference type="InterPro" id="IPR036514">
    <property type="entry name" value="SGNH_hydro_sf"/>
</dbReference>
<proteinExistence type="inferred from homology"/>
<accession>A0ABQ9MBA4</accession>
<feature type="region of interest" description="Disordered" evidence="3">
    <location>
        <begin position="25"/>
        <end position="394"/>
    </location>
</feature>
<feature type="signal peptide" evidence="4">
    <location>
        <begin position="1"/>
        <end position="25"/>
    </location>
</feature>
<feature type="compositionally biased region" description="Low complexity" evidence="3">
    <location>
        <begin position="46"/>
        <end position="393"/>
    </location>
</feature>
<dbReference type="SUPFAM" id="SSF52266">
    <property type="entry name" value="SGNH hydrolase"/>
    <property type="match status" value="1"/>
</dbReference>
<gene>
    <name evidence="5" type="ORF">P3X46_011595</name>
</gene>
<organism evidence="5 6">
    <name type="scientific">Hevea brasiliensis</name>
    <name type="common">Para rubber tree</name>
    <name type="synonym">Siphonia brasiliensis</name>
    <dbReference type="NCBI Taxonomy" id="3981"/>
    <lineage>
        <taxon>Eukaryota</taxon>
        <taxon>Viridiplantae</taxon>
        <taxon>Streptophyta</taxon>
        <taxon>Embryophyta</taxon>
        <taxon>Tracheophyta</taxon>
        <taxon>Spermatophyta</taxon>
        <taxon>Magnoliopsida</taxon>
        <taxon>eudicotyledons</taxon>
        <taxon>Gunneridae</taxon>
        <taxon>Pentapetalae</taxon>
        <taxon>rosids</taxon>
        <taxon>fabids</taxon>
        <taxon>Malpighiales</taxon>
        <taxon>Euphorbiaceae</taxon>
        <taxon>Crotonoideae</taxon>
        <taxon>Micrandreae</taxon>
        <taxon>Hevea</taxon>
    </lineage>
</organism>
<sequence>MRKFEFFFLCISLLIVFSSFSVSYAHEKPPPPPFDPHNCSCLNQNGQVSASGQVSSESSAQGGQSASASSTQQSSSSQDNKGSTSQQNQDSKQNSQTSSQQNSSSQDSKGSTSQNNQNSNQNSQSSSQQNSSSQENKGSSGETNQNSKQNSQSSSQDNKGSTSQKNQNSNQNSQSSSQQNSSSENNNTTGQESSTSSDKTASTSQENSAPAQNNQNASQQSQSNSSSSQSSDANVSSSSQQNQNSSTSSTGQATSQNQNDSGNSQAKSQDSSASNQQNQNNATSSTTQQAQGSANVQTSTSSGQQAQANSTDQTTASSGQQAQDTSTGQTSTSSSQQAQGTSTGQTSTSSSQQAQGTVTGQTTASSSQQAQGTATGETTSTQQSQSSSSSSGSFKGQFAKVYAFGDSFTDTGNAATMEGVKSFVGQMFGKSSGQTAQSGRGMSNGRLLIDFLCDDLGLPSIQAYKDAAGNFTAGVNFAIAGSTCLSGDLFASHKITHSLMFKPKPESSLTEIDWFNKFLLSVDCKGKDEAQCKAHLGNSLFWVGALGLSDYARIFGSSISAKSLTEASVDHVGKILKALLERGAKYVVVQGLPPAGCCPLQLLLNPPRERDNMGCSSGLNAVIQAHNDFLQKKLGEVRAQYKDAVIVYADTWNAYKTVLVNYKNFQFEEPFKACCGAGGGLLNFDLHSLCGSTGTSVCKNPQSYISWDGIHFTEAMHKQLAQLFFHQGFCSPSFDALIEAKSKNGPAA</sequence>
<protein>
    <submittedName>
        <fullName evidence="5">Uncharacterized protein</fullName>
    </submittedName>
</protein>
<reference evidence="5" key="1">
    <citation type="journal article" date="2023" name="Plant Biotechnol. J.">
        <title>Chromosome-level wild Hevea brasiliensis genome provides new tools for genomic-assisted breeding and valuable loci to elevate rubber yield.</title>
        <authorList>
            <person name="Cheng H."/>
            <person name="Song X."/>
            <person name="Hu Y."/>
            <person name="Wu T."/>
            <person name="Yang Q."/>
            <person name="An Z."/>
            <person name="Feng S."/>
            <person name="Deng Z."/>
            <person name="Wu W."/>
            <person name="Zeng X."/>
            <person name="Tu M."/>
            <person name="Wang X."/>
            <person name="Huang H."/>
        </authorList>
    </citation>
    <scope>NUCLEOTIDE SEQUENCE</scope>
    <source>
        <strain evidence="5">MT/VB/25A 57/8</strain>
    </source>
</reference>
<keyword evidence="6" id="KW-1185">Reference proteome</keyword>
<dbReference type="PANTHER" id="PTHR22835">
    <property type="entry name" value="ZINC FINGER FYVE DOMAIN CONTAINING PROTEIN"/>
    <property type="match status" value="1"/>
</dbReference>
<evidence type="ECO:0000313" key="6">
    <source>
        <dbReference type="Proteomes" id="UP001174677"/>
    </source>
</evidence>
<dbReference type="EMBL" id="JARPOI010000007">
    <property type="protein sequence ID" value="KAJ9176260.1"/>
    <property type="molecule type" value="Genomic_DNA"/>
</dbReference>
<comment type="caution">
    <text evidence="5">The sequence shown here is derived from an EMBL/GenBank/DDBJ whole genome shotgun (WGS) entry which is preliminary data.</text>
</comment>
<dbReference type="InterPro" id="IPR001087">
    <property type="entry name" value="GDSL"/>
</dbReference>
<keyword evidence="4" id="KW-0732">Signal</keyword>
<evidence type="ECO:0000256" key="4">
    <source>
        <dbReference type="SAM" id="SignalP"/>
    </source>
</evidence>
<evidence type="ECO:0000313" key="5">
    <source>
        <dbReference type="EMBL" id="KAJ9176260.1"/>
    </source>
</evidence>
<evidence type="ECO:0000256" key="3">
    <source>
        <dbReference type="SAM" id="MobiDB-lite"/>
    </source>
</evidence>
<evidence type="ECO:0000256" key="1">
    <source>
        <dbReference type="ARBA" id="ARBA00008668"/>
    </source>
</evidence>
<comment type="similarity">
    <text evidence="1">Belongs to the 'GDSL' lipolytic enzyme family.</text>
</comment>
<name>A0ABQ9MBA4_HEVBR</name>